<accession>A0A481YUM0</accession>
<protein>
    <submittedName>
        <fullName evidence="1">Uncharacterized protein</fullName>
    </submittedName>
</protein>
<sequence length="138" mass="16085">MDIDQLISLNMEECTITFHINAMSSDYKKLLKMVLQQLIFCTTPTPRTLYFGPKIMELLDTESIKTGKYMRDGILFNMEEETMTFYTKEMHPDDKQAVKDIRIQMFAMLESLFSFANPQMPNPPQSELTSKIIELLNI</sequence>
<dbReference type="EMBL" id="MK500334">
    <property type="protein sequence ID" value="QBK86224.1"/>
    <property type="molecule type" value="Genomic_DNA"/>
</dbReference>
<evidence type="ECO:0000313" key="1">
    <source>
        <dbReference type="EMBL" id="QBK86224.1"/>
    </source>
</evidence>
<reference evidence="1" key="1">
    <citation type="journal article" date="2019" name="MBio">
        <title>Virus Genomes from Deep Sea Sediments Expand the Ocean Megavirome and Support Independent Origins of Viral Gigantism.</title>
        <authorList>
            <person name="Backstrom D."/>
            <person name="Yutin N."/>
            <person name="Jorgensen S.L."/>
            <person name="Dharamshi J."/>
            <person name="Homa F."/>
            <person name="Zaremba-Niedwiedzka K."/>
            <person name="Spang A."/>
            <person name="Wolf Y.I."/>
            <person name="Koonin E.V."/>
            <person name="Ettema T.J."/>
        </authorList>
    </citation>
    <scope>NUCLEOTIDE SEQUENCE</scope>
</reference>
<gene>
    <name evidence="1" type="ORF">LCMAC102_00180</name>
</gene>
<name>A0A481YUM0_9VIRU</name>
<organism evidence="1">
    <name type="scientific">Marseillevirus LCMAC102</name>
    <dbReference type="NCBI Taxonomy" id="2506603"/>
    <lineage>
        <taxon>Viruses</taxon>
        <taxon>Varidnaviria</taxon>
        <taxon>Bamfordvirae</taxon>
        <taxon>Nucleocytoviricota</taxon>
        <taxon>Megaviricetes</taxon>
        <taxon>Pimascovirales</taxon>
        <taxon>Pimascovirales incertae sedis</taxon>
        <taxon>Marseilleviridae</taxon>
    </lineage>
</organism>
<proteinExistence type="predicted"/>